<name>A0ABV7XZC0_9FLAO</name>
<dbReference type="Gene3D" id="1.10.10.10">
    <property type="entry name" value="Winged helix-like DNA-binding domain superfamily/Winged helix DNA-binding domain"/>
    <property type="match status" value="1"/>
</dbReference>
<comment type="caution">
    <text evidence="6">The sequence shown here is derived from an EMBL/GenBank/DDBJ whole genome shotgun (WGS) entry which is preliminary data.</text>
</comment>
<reference evidence="7" key="1">
    <citation type="journal article" date="2019" name="Int. J. Syst. Evol. Microbiol.">
        <title>The Global Catalogue of Microorganisms (GCM) 10K type strain sequencing project: providing services to taxonomists for standard genome sequencing and annotation.</title>
        <authorList>
            <consortium name="The Broad Institute Genomics Platform"/>
            <consortium name="The Broad Institute Genome Sequencing Center for Infectious Disease"/>
            <person name="Wu L."/>
            <person name="Ma J."/>
        </authorList>
    </citation>
    <scope>NUCLEOTIDE SEQUENCE [LARGE SCALE GENOMIC DNA]</scope>
    <source>
        <strain evidence="7">CECT 7798</strain>
    </source>
</reference>
<keyword evidence="2" id="KW-0238">DNA-binding</keyword>
<dbReference type="RefSeq" id="WP_290298705.1">
    <property type="nucleotide sequence ID" value="NZ_JAUFQR010000001.1"/>
</dbReference>
<dbReference type="InterPro" id="IPR018490">
    <property type="entry name" value="cNMP-bd_dom_sf"/>
</dbReference>
<dbReference type="InterPro" id="IPR050397">
    <property type="entry name" value="Env_Response_Regulators"/>
</dbReference>
<proteinExistence type="predicted"/>
<keyword evidence="7" id="KW-1185">Reference proteome</keyword>
<dbReference type="InterPro" id="IPR014710">
    <property type="entry name" value="RmlC-like_jellyroll"/>
</dbReference>
<sequence>MRTISCMNIDEHLLRSFGGEVKMYKKREMIFKEGDHAQYYFQIIKGKVKLNNYNEDGKEFIHNILGKNQSFGDPLLFLDHNYPYPMNAVCLEVSEIIRLPKGNFIEMIKKHPDLSLEMNACFSQQVYYKLIMMQSLSAQNPILRLKGLLNYLKSYHDGDCSQCFTVEFTRQQLANLTGLRVETVIRTLKKMEKEGSVSFKDRKILY</sequence>
<feature type="domain" description="Cyclic nucleotide-binding" evidence="4">
    <location>
        <begin position="24"/>
        <end position="125"/>
    </location>
</feature>
<dbReference type="CDD" id="cd00092">
    <property type="entry name" value="HTH_CRP"/>
    <property type="match status" value="1"/>
</dbReference>
<dbReference type="InterPro" id="IPR000595">
    <property type="entry name" value="cNMP-bd_dom"/>
</dbReference>
<dbReference type="CDD" id="cd00038">
    <property type="entry name" value="CAP_ED"/>
    <property type="match status" value="1"/>
</dbReference>
<dbReference type="PRINTS" id="PR00034">
    <property type="entry name" value="HTHCRP"/>
</dbReference>
<keyword evidence="3" id="KW-0804">Transcription</keyword>
<protein>
    <submittedName>
        <fullName evidence="6">Crp/Fnr family transcriptional regulator</fullName>
    </submittedName>
</protein>
<dbReference type="PANTHER" id="PTHR24567:SF26">
    <property type="entry name" value="REGULATORY PROTEIN YEIL"/>
    <property type="match status" value="1"/>
</dbReference>
<evidence type="ECO:0000313" key="6">
    <source>
        <dbReference type="EMBL" id="MFC3757514.1"/>
    </source>
</evidence>
<gene>
    <name evidence="6" type="ORF">ACFONJ_16165</name>
</gene>
<dbReference type="Pfam" id="PF00027">
    <property type="entry name" value="cNMP_binding"/>
    <property type="match status" value="1"/>
</dbReference>
<dbReference type="SMART" id="SM00100">
    <property type="entry name" value="cNMP"/>
    <property type="match status" value="1"/>
</dbReference>
<dbReference type="SMART" id="SM00419">
    <property type="entry name" value="HTH_CRP"/>
    <property type="match status" value="1"/>
</dbReference>
<dbReference type="Pfam" id="PF13545">
    <property type="entry name" value="HTH_Crp_2"/>
    <property type="match status" value="1"/>
</dbReference>
<accession>A0ABV7XZC0</accession>
<dbReference type="SUPFAM" id="SSF46785">
    <property type="entry name" value="Winged helix' DNA-binding domain"/>
    <property type="match status" value="1"/>
</dbReference>
<dbReference type="EMBL" id="JBHRYO010000002">
    <property type="protein sequence ID" value="MFC3757514.1"/>
    <property type="molecule type" value="Genomic_DNA"/>
</dbReference>
<dbReference type="InterPro" id="IPR036388">
    <property type="entry name" value="WH-like_DNA-bd_sf"/>
</dbReference>
<evidence type="ECO:0000259" key="4">
    <source>
        <dbReference type="PROSITE" id="PS50042"/>
    </source>
</evidence>
<organism evidence="6 7">
    <name type="scientific">Chryseobacterium tructae</name>
    <dbReference type="NCBI Taxonomy" id="1037380"/>
    <lineage>
        <taxon>Bacteria</taxon>
        <taxon>Pseudomonadati</taxon>
        <taxon>Bacteroidota</taxon>
        <taxon>Flavobacteriia</taxon>
        <taxon>Flavobacteriales</taxon>
        <taxon>Weeksellaceae</taxon>
        <taxon>Chryseobacterium group</taxon>
        <taxon>Chryseobacterium</taxon>
    </lineage>
</organism>
<keyword evidence="1" id="KW-0805">Transcription regulation</keyword>
<dbReference type="PROSITE" id="PS51063">
    <property type="entry name" value="HTH_CRP_2"/>
    <property type="match status" value="1"/>
</dbReference>
<dbReference type="Gene3D" id="2.60.120.10">
    <property type="entry name" value="Jelly Rolls"/>
    <property type="match status" value="1"/>
</dbReference>
<dbReference type="SUPFAM" id="SSF51206">
    <property type="entry name" value="cAMP-binding domain-like"/>
    <property type="match status" value="1"/>
</dbReference>
<dbReference type="InterPro" id="IPR036390">
    <property type="entry name" value="WH_DNA-bd_sf"/>
</dbReference>
<evidence type="ECO:0000256" key="1">
    <source>
        <dbReference type="ARBA" id="ARBA00023015"/>
    </source>
</evidence>
<dbReference type="Proteomes" id="UP001595735">
    <property type="component" value="Unassembled WGS sequence"/>
</dbReference>
<dbReference type="InterPro" id="IPR012318">
    <property type="entry name" value="HTH_CRP"/>
</dbReference>
<feature type="domain" description="HTH crp-type" evidence="5">
    <location>
        <begin position="139"/>
        <end position="206"/>
    </location>
</feature>
<evidence type="ECO:0000313" key="7">
    <source>
        <dbReference type="Proteomes" id="UP001595735"/>
    </source>
</evidence>
<evidence type="ECO:0000259" key="5">
    <source>
        <dbReference type="PROSITE" id="PS51063"/>
    </source>
</evidence>
<dbReference type="PROSITE" id="PS50042">
    <property type="entry name" value="CNMP_BINDING_3"/>
    <property type="match status" value="1"/>
</dbReference>
<evidence type="ECO:0000256" key="2">
    <source>
        <dbReference type="ARBA" id="ARBA00023125"/>
    </source>
</evidence>
<evidence type="ECO:0000256" key="3">
    <source>
        <dbReference type="ARBA" id="ARBA00023163"/>
    </source>
</evidence>
<dbReference type="PANTHER" id="PTHR24567">
    <property type="entry name" value="CRP FAMILY TRANSCRIPTIONAL REGULATORY PROTEIN"/>
    <property type="match status" value="1"/>
</dbReference>